<name>A0A0D3IFW1_EMIH1</name>
<dbReference type="GeneID" id="17256298"/>
<dbReference type="HOGENOM" id="CLU_1264480_0_0_1"/>
<reference evidence="1" key="2">
    <citation type="submission" date="2024-10" db="UniProtKB">
        <authorList>
            <consortium name="EnsemblProtists"/>
        </authorList>
    </citation>
    <scope>IDENTIFICATION</scope>
</reference>
<evidence type="ECO:0000313" key="1">
    <source>
        <dbReference type="EnsemblProtists" id="EOD10146"/>
    </source>
</evidence>
<reference evidence="2" key="1">
    <citation type="journal article" date="2013" name="Nature">
        <title>Pan genome of the phytoplankton Emiliania underpins its global distribution.</title>
        <authorList>
            <person name="Read B.A."/>
            <person name="Kegel J."/>
            <person name="Klute M.J."/>
            <person name="Kuo A."/>
            <person name="Lefebvre S.C."/>
            <person name="Maumus F."/>
            <person name="Mayer C."/>
            <person name="Miller J."/>
            <person name="Monier A."/>
            <person name="Salamov A."/>
            <person name="Young J."/>
            <person name="Aguilar M."/>
            <person name="Claverie J.M."/>
            <person name="Frickenhaus S."/>
            <person name="Gonzalez K."/>
            <person name="Herman E.K."/>
            <person name="Lin Y.C."/>
            <person name="Napier J."/>
            <person name="Ogata H."/>
            <person name="Sarno A.F."/>
            <person name="Shmutz J."/>
            <person name="Schroeder D."/>
            <person name="de Vargas C."/>
            <person name="Verret F."/>
            <person name="von Dassow P."/>
            <person name="Valentin K."/>
            <person name="Van de Peer Y."/>
            <person name="Wheeler G."/>
            <person name="Dacks J.B."/>
            <person name="Delwiche C.F."/>
            <person name="Dyhrman S.T."/>
            <person name="Glockner G."/>
            <person name="John U."/>
            <person name="Richards T."/>
            <person name="Worden A.Z."/>
            <person name="Zhang X."/>
            <person name="Grigoriev I.V."/>
            <person name="Allen A.E."/>
            <person name="Bidle K."/>
            <person name="Borodovsky M."/>
            <person name="Bowler C."/>
            <person name="Brownlee C."/>
            <person name="Cock J.M."/>
            <person name="Elias M."/>
            <person name="Gladyshev V.N."/>
            <person name="Groth M."/>
            <person name="Guda C."/>
            <person name="Hadaegh A."/>
            <person name="Iglesias-Rodriguez M.D."/>
            <person name="Jenkins J."/>
            <person name="Jones B.M."/>
            <person name="Lawson T."/>
            <person name="Leese F."/>
            <person name="Lindquist E."/>
            <person name="Lobanov A."/>
            <person name="Lomsadze A."/>
            <person name="Malik S.B."/>
            <person name="Marsh M.E."/>
            <person name="Mackinder L."/>
            <person name="Mock T."/>
            <person name="Mueller-Roeber B."/>
            <person name="Pagarete A."/>
            <person name="Parker M."/>
            <person name="Probert I."/>
            <person name="Quesneville H."/>
            <person name="Raines C."/>
            <person name="Rensing S.A."/>
            <person name="Riano-Pachon D.M."/>
            <person name="Richier S."/>
            <person name="Rokitta S."/>
            <person name="Shiraiwa Y."/>
            <person name="Soanes D.M."/>
            <person name="van der Giezen M."/>
            <person name="Wahlund T.M."/>
            <person name="Williams B."/>
            <person name="Wilson W."/>
            <person name="Wolfe G."/>
            <person name="Wurch L.L."/>
        </authorList>
    </citation>
    <scope>NUCLEOTIDE SEQUENCE</scope>
</reference>
<sequence>ATTECYTDTADESSARVAIFGMPQQSTLAAAALASPPSPPLVCPCLTAYPAGVSLVSAEVHVVAADGVSLAYPGTYCLHGCDPHDSRLEPSCDSTCYPGWCEHEWCYVDPAACNTEYSTTAYVVGATPHYLCPADAAATAAAAALAAALASAALASPSPPPSPSPPSPPLVCPCLTAYPAGVSLVSAEVQVVAADGVSLAYPGTYCLHGRDPHDSGLEM</sequence>
<accession>A0A0D3IFW1</accession>
<keyword evidence="2" id="KW-1185">Reference proteome</keyword>
<protein>
    <submittedName>
        <fullName evidence="1">Uncharacterized protein</fullName>
    </submittedName>
</protein>
<dbReference type="PaxDb" id="2903-EOD10146"/>
<dbReference type="RefSeq" id="XP_005762575.1">
    <property type="nucleotide sequence ID" value="XM_005762518.1"/>
</dbReference>
<dbReference type="KEGG" id="ehx:EMIHUDRAFT_124820"/>
<proteinExistence type="predicted"/>
<organism evidence="1 2">
    <name type="scientific">Emiliania huxleyi (strain CCMP1516)</name>
    <dbReference type="NCBI Taxonomy" id="280463"/>
    <lineage>
        <taxon>Eukaryota</taxon>
        <taxon>Haptista</taxon>
        <taxon>Haptophyta</taxon>
        <taxon>Prymnesiophyceae</taxon>
        <taxon>Isochrysidales</taxon>
        <taxon>Noelaerhabdaceae</taxon>
        <taxon>Emiliania</taxon>
    </lineage>
</organism>
<dbReference type="Proteomes" id="UP000013827">
    <property type="component" value="Unassembled WGS sequence"/>
</dbReference>
<dbReference type="EnsemblProtists" id="EOD10146">
    <property type="protein sequence ID" value="EOD10146"/>
    <property type="gene ID" value="EMIHUDRAFT_124820"/>
</dbReference>
<evidence type="ECO:0000313" key="2">
    <source>
        <dbReference type="Proteomes" id="UP000013827"/>
    </source>
</evidence>
<dbReference type="AlphaFoldDB" id="A0A0D3IFW1"/>